<dbReference type="Pfam" id="PF19775">
    <property type="entry name" value="DUF6261"/>
    <property type="match status" value="1"/>
</dbReference>
<dbReference type="EMBL" id="CP046401">
    <property type="protein sequence ID" value="QGY43163.1"/>
    <property type="molecule type" value="Genomic_DNA"/>
</dbReference>
<reference evidence="2 3" key="1">
    <citation type="submission" date="2019-11" db="EMBL/GenBank/DDBJ databases">
        <authorList>
            <person name="Zheng R.K."/>
            <person name="Sun C.M."/>
        </authorList>
    </citation>
    <scope>NUCLEOTIDE SEQUENCE [LARGE SCALE GENOMIC DNA]</scope>
    <source>
        <strain evidence="2 3">WC007</strain>
    </source>
</reference>
<dbReference type="Proteomes" id="UP000428260">
    <property type="component" value="Chromosome"/>
</dbReference>
<protein>
    <submittedName>
        <fullName evidence="2">Uncharacterized protein</fullName>
    </submittedName>
</protein>
<name>A0A6I6JUS7_9BACT</name>
<keyword evidence="3" id="KW-1185">Reference proteome</keyword>
<dbReference type="InterPro" id="IPR046228">
    <property type="entry name" value="DUF6261"/>
</dbReference>
<keyword evidence="1" id="KW-0175">Coiled coil</keyword>
<dbReference type="AlphaFoldDB" id="A0A6I6JUS7"/>
<proteinExistence type="predicted"/>
<dbReference type="KEGG" id="mcos:GM418_05670"/>
<gene>
    <name evidence="2" type="ORF">GM418_05670</name>
</gene>
<feature type="coiled-coil region" evidence="1">
    <location>
        <begin position="144"/>
        <end position="171"/>
    </location>
</feature>
<accession>A0A6I6JUS7</accession>
<evidence type="ECO:0000313" key="2">
    <source>
        <dbReference type="EMBL" id="QGY43163.1"/>
    </source>
</evidence>
<evidence type="ECO:0000313" key="3">
    <source>
        <dbReference type="Proteomes" id="UP000428260"/>
    </source>
</evidence>
<evidence type="ECO:0000256" key="1">
    <source>
        <dbReference type="SAM" id="Coils"/>
    </source>
</evidence>
<sequence length="239" mass="26384">MIPNLLSKSRVTEADAVSMRIISAFKSSGMDSDPHLPHMFNTLDPFSKNLTSAINRSKAESNLEEKDEKHDGEIRSFSYLLLGLLHHPDDNVKAAAQKVKKVFDKYGVSITGKSYASESSLVASLLNDLAKPNLQDTIAQLSGCAELIAALQAAQDEFEAARLAYEQEKAQESTAISASVIKRELVDLLNGKIVVYLRAMEIIDEATYGAFPRIIAKIIDDNNETVKKRNKKEEPEMTV</sequence>
<dbReference type="RefSeq" id="WP_158864024.1">
    <property type="nucleotide sequence ID" value="NZ_CP046401.1"/>
</dbReference>
<organism evidence="2 3">
    <name type="scientific">Maribellus comscasis</name>
    <dbReference type="NCBI Taxonomy" id="2681766"/>
    <lineage>
        <taxon>Bacteria</taxon>
        <taxon>Pseudomonadati</taxon>
        <taxon>Bacteroidota</taxon>
        <taxon>Bacteroidia</taxon>
        <taxon>Marinilabiliales</taxon>
        <taxon>Prolixibacteraceae</taxon>
        <taxon>Maribellus</taxon>
    </lineage>
</organism>